<dbReference type="PANTHER" id="PTHR32247">
    <property type="entry name" value="DIABLO HOMOLOG, MITOCHONDRIAL"/>
    <property type="match status" value="1"/>
</dbReference>
<dbReference type="InterPro" id="IPR009062">
    <property type="entry name" value="Smac/DIABLO-like_sf"/>
</dbReference>
<evidence type="ECO:0000256" key="6">
    <source>
        <dbReference type="ARBA" id="ARBA00046319"/>
    </source>
</evidence>
<name>A0A9Q1HPY7_CONCO</name>
<proteinExistence type="inferred from homology"/>
<evidence type="ECO:0000256" key="5">
    <source>
        <dbReference type="ARBA" id="ARBA00033049"/>
    </source>
</evidence>
<protein>
    <recommendedName>
        <fullName evidence="5">Direct IAP-binding protein with low pI</fullName>
    </recommendedName>
</protein>
<evidence type="ECO:0000256" key="4">
    <source>
        <dbReference type="ARBA" id="ARBA00023128"/>
    </source>
</evidence>
<accession>A0A9Q1HPY7</accession>
<dbReference type="EMBL" id="JAFJMO010000014">
    <property type="protein sequence ID" value="KAJ8256486.1"/>
    <property type="molecule type" value="Genomic_DNA"/>
</dbReference>
<keyword evidence="2" id="KW-0053">Apoptosis</keyword>
<evidence type="ECO:0000256" key="2">
    <source>
        <dbReference type="ARBA" id="ARBA00022703"/>
    </source>
</evidence>
<dbReference type="SUPFAM" id="SSF46984">
    <property type="entry name" value="Smac/diablo"/>
    <property type="match status" value="1"/>
</dbReference>
<dbReference type="OrthoDB" id="6153032at2759"/>
<dbReference type="Proteomes" id="UP001152803">
    <property type="component" value="Unassembled WGS sequence"/>
</dbReference>
<dbReference type="GO" id="GO:0005739">
    <property type="term" value="C:mitochondrion"/>
    <property type="evidence" value="ECO:0007669"/>
    <property type="project" value="UniProtKB-SubCell"/>
</dbReference>
<comment type="similarity">
    <text evidence="6">Belongs to the Smac/DIABLO protein family.</text>
</comment>
<dbReference type="PANTHER" id="PTHR32247:SF4">
    <property type="entry name" value="DIRECT IAP-BINDING PROTEIN WITH LOW PI"/>
    <property type="match status" value="1"/>
</dbReference>
<dbReference type="Pfam" id="PF09057">
    <property type="entry name" value="Smac_DIABLO"/>
    <property type="match status" value="1"/>
</dbReference>
<reference evidence="7" key="1">
    <citation type="journal article" date="2023" name="Science">
        <title>Genome structures resolve the early diversification of teleost fishes.</title>
        <authorList>
            <person name="Parey E."/>
            <person name="Louis A."/>
            <person name="Montfort J."/>
            <person name="Bouchez O."/>
            <person name="Roques C."/>
            <person name="Iampietro C."/>
            <person name="Lluch J."/>
            <person name="Castinel A."/>
            <person name="Donnadieu C."/>
            <person name="Desvignes T."/>
            <person name="Floi Bucao C."/>
            <person name="Jouanno E."/>
            <person name="Wen M."/>
            <person name="Mejri S."/>
            <person name="Dirks R."/>
            <person name="Jansen H."/>
            <person name="Henkel C."/>
            <person name="Chen W.J."/>
            <person name="Zahm M."/>
            <person name="Cabau C."/>
            <person name="Klopp C."/>
            <person name="Thompson A.W."/>
            <person name="Robinson-Rechavi M."/>
            <person name="Braasch I."/>
            <person name="Lecointre G."/>
            <person name="Bobe J."/>
            <person name="Postlethwait J.H."/>
            <person name="Berthelot C."/>
            <person name="Roest Crollius H."/>
            <person name="Guiguen Y."/>
        </authorList>
    </citation>
    <scope>NUCLEOTIDE SEQUENCE</scope>
    <source>
        <strain evidence="7">Concon-B</strain>
    </source>
</reference>
<keyword evidence="3" id="KW-0809">Transit peptide</keyword>
<gene>
    <name evidence="7" type="ORF">COCON_G00186380</name>
</gene>
<keyword evidence="8" id="KW-1185">Reference proteome</keyword>
<dbReference type="GO" id="GO:0043065">
    <property type="term" value="P:positive regulation of apoptotic process"/>
    <property type="evidence" value="ECO:0007669"/>
    <property type="project" value="UniProtKB-ARBA"/>
</dbReference>
<evidence type="ECO:0000313" key="7">
    <source>
        <dbReference type="EMBL" id="KAJ8256486.1"/>
    </source>
</evidence>
<keyword evidence="4" id="KW-0496">Mitochondrion</keyword>
<evidence type="ECO:0000256" key="1">
    <source>
        <dbReference type="ARBA" id="ARBA00004173"/>
    </source>
</evidence>
<dbReference type="Gene3D" id="1.20.58.70">
    <property type="match status" value="1"/>
</dbReference>
<evidence type="ECO:0000256" key="3">
    <source>
        <dbReference type="ARBA" id="ARBA00022946"/>
    </source>
</evidence>
<dbReference type="AlphaFoldDB" id="A0A9Q1HPY7"/>
<comment type="subcellular location">
    <subcellularLocation>
        <location evidence="1">Mitochondrion</location>
    </subcellularLocation>
</comment>
<organism evidence="7 8">
    <name type="scientific">Conger conger</name>
    <name type="common">Conger eel</name>
    <name type="synonym">Muraena conger</name>
    <dbReference type="NCBI Taxonomy" id="82655"/>
    <lineage>
        <taxon>Eukaryota</taxon>
        <taxon>Metazoa</taxon>
        <taxon>Chordata</taxon>
        <taxon>Craniata</taxon>
        <taxon>Vertebrata</taxon>
        <taxon>Euteleostomi</taxon>
        <taxon>Actinopterygii</taxon>
        <taxon>Neopterygii</taxon>
        <taxon>Teleostei</taxon>
        <taxon>Anguilliformes</taxon>
        <taxon>Congridae</taxon>
        <taxon>Conger</taxon>
    </lineage>
</organism>
<dbReference type="InterPro" id="IPR015142">
    <property type="entry name" value="Smac_DIABLO"/>
</dbReference>
<dbReference type="GO" id="GO:0051402">
    <property type="term" value="P:neuron apoptotic process"/>
    <property type="evidence" value="ECO:0007669"/>
    <property type="project" value="TreeGrafter"/>
</dbReference>
<sequence>MQAIRHCGVCLAGGRLQSRTSFLQPATNMAAHRSVACVGFLRNAARVLGGSRSTRQRVPRLPMIVRKNWISLSVGGGLCSVPFSQQVENLSHEALIRRASSLVTDSTNTYLSQTTLALVDSLTQYSKALHTLIALQKRYMNSMGALTPAEEDSIWQVIIGQRVEVGDRLDECKRFEANWMNAINLCELAAEAAYNSGVEHASNTTRLNLQGAQSQVEQVRKLSLDAERKLSETKVKEIQRMAALADAMERMTEDIPEAYFRED</sequence>
<dbReference type="GO" id="GO:0008631">
    <property type="term" value="P:intrinsic apoptotic signaling pathway in response to oxidative stress"/>
    <property type="evidence" value="ECO:0007669"/>
    <property type="project" value="TreeGrafter"/>
</dbReference>
<dbReference type="FunFam" id="1.20.58.70:FF:000012">
    <property type="entry name" value="diablo homolog, mitochondrial isoform X1"/>
    <property type="match status" value="1"/>
</dbReference>
<evidence type="ECO:0000313" key="8">
    <source>
        <dbReference type="Proteomes" id="UP001152803"/>
    </source>
</evidence>
<comment type="caution">
    <text evidence="7">The sequence shown here is derived from an EMBL/GenBank/DDBJ whole genome shotgun (WGS) entry which is preliminary data.</text>
</comment>